<feature type="region of interest" description="Disordered" evidence="1">
    <location>
        <begin position="1"/>
        <end position="27"/>
    </location>
</feature>
<gene>
    <name evidence="2" type="ORF">NDU88_000941</name>
</gene>
<dbReference type="EMBL" id="JANPWB010000009">
    <property type="protein sequence ID" value="KAJ1148100.1"/>
    <property type="molecule type" value="Genomic_DNA"/>
</dbReference>
<dbReference type="Proteomes" id="UP001066276">
    <property type="component" value="Chromosome 5"/>
</dbReference>
<protein>
    <submittedName>
        <fullName evidence="2">Uncharacterized protein</fullName>
    </submittedName>
</protein>
<evidence type="ECO:0000313" key="2">
    <source>
        <dbReference type="EMBL" id="KAJ1148100.1"/>
    </source>
</evidence>
<comment type="caution">
    <text evidence="2">The sequence shown here is derived from an EMBL/GenBank/DDBJ whole genome shotgun (WGS) entry which is preliminary data.</text>
</comment>
<evidence type="ECO:0000313" key="3">
    <source>
        <dbReference type="Proteomes" id="UP001066276"/>
    </source>
</evidence>
<accession>A0AAV7RBI5</accession>
<organism evidence="2 3">
    <name type="scientific">Pleurodeles waltl</name>
    <name type="common">Iberian ribbed newt</name>
    <dbReference type="NCBI Taxonomy" id="8319"/>
    <lineage>
        <taxon>Eukaryota</taxon>
        <taxon>Metazoa</taxon>
        <taxon>Chordata</taxon>
        <taxon>Craniata</taxon>
        <taxon>Vertebrata</taxon>
        <taxon>Euteleostomi</taxon>
        <taxon>Amphibia</taxon>
        <taxon>Batrachia</taxon>
        <taxon>Caudata</taxon>
        <taxon>Salamandroidea</taxon>
        <taxon>Salamandridae</taxon>
        <taxon>Pleurodelinae</taxon>
        <taxon>Pleurodeles</taxon>
    </lineage>
</organism>
<reference evidence="2" key="1">
    <citation type="journal article" date="2022" name="bioRxiv">
        <title>Sequencing and chromosome-scale assembly of the giantPleurodeles waltlgenome.</title>
        <authorList>
            <person name="Brown T."/>
            <person name="Elewa A."/>
            <person name="Iarovenko S."/>
            <person name="Subramanian E."/>
            <person name="Araus A.J."/>
            <person name="Petzold A."/>
            <person name="Susuki M."/>
            <person name="Suzuki K.-i.T."/>
            <person name="Hayashi T."/>
            <person name="Toyoda A."/>
            <person name="Oliveira C."/>
            <person name="Osipova E."/>
            <person name="Leigh N.D."/>
            <person name="Simon A."/>
            <person name="Yun M.H."/>
        </authorList>
    </citation>
    <scope>NUCLEOTIDE SEQUENCE</scope>
    <source>
        <strain evidence="2">20211129_DDA</strain>
        <tissue evidence="2">Liver</tissue>
    </source>
</reference>
<feature type="compositionally biased region" description="Basic and acidic residues" evidence="1">
    <location>
        <begin position="14"/>
        <end position="27"/>
    </location>
</feature>
<sequence>MVGKAVRGTVGNRGGERRKAGMQKARCEVDETTNNEVWKGQYEMGKGEIVRGIYKQGFGLTGAVIQSTGSAQAGFQLTSQPGAAVEHLNGLPEDQQALRCTTTGCPAGANGPTVIHFLL</sequence>
<keyword evidence="3" id="KW-1185">Reference proteome</keyword>
<dbReference type="AlphaFoldDB" id="A0AAV7RBI5"/>
<evidence type="ECO:0000256" key="1">
    <source>
        <dbReference type="SAM" id="MobiDB-lite"/>
    </source>
</evidence>
<name>A0AAV7RBI5_PLEWA</name>
<proteinExistence type="predicted"/>